<dbReference type="VEuPathDB" id="CryptoDB:CHUDEA2_2610"/>
<sequence length="2612" mass="296248">MDNMGFFLMPSFFKMKIRRLKCLQFILLLLSFVSFKIFMFGMANANIDMNGPPDRVYYYPIGFNLASLFIGPGVGNFLSIDSQVTNFVSPCQFMHPITIQFIGSYPKSGMTPIKNIICDSVSLQKSLQKFQLGVDTVKVVKACTDIAQVLMESETTYTIFNGANNITIWLEGSKLVNIVKEFNEQLPDNIPQIMDRDVKYQFDPTIFGEDVMDKVGISTYLFKATSFPFKISVDYSEVVPGTNSHGTNIPVIEFSANITLSYEFSKQSSGLSSFWTPPTGFGGFFPMLVPNDKFSNGVLYTTYTEPGKHAGFVAWGNINIPITSPFVRIVPPSRIPGSEIVCTSNYDFYYPTNEEPDGSVKNYPRDLESLFNKDSSKIFRNTVAVQSYWNKIPFGANWYEQGFPVGSPNSQWIETGNYYGGCYFNGTFPLVPSSTNSGFANTICSTQSASISDVYKTAFYPPPLEFLQYGVSNMQTMITSILQYGVQSSSDSSSIFDFNSNVEFLGAYPSFHIFGATPGLQLTSPSPRLNVPFVQYSGRDLKAGDPFFNFNFQYMQDRFGHCSEPNGCWICSNPRVIPWKTEIIDQMNFTEFCASNLTVIPNSRMIALKFYYGNFEEDIPAQIASGFQSCLKSVPDRWIPVGLNTTEFTFKAGEYHTNTMFIYNTLSNDTCCSPMNTYYYFQHYYTIVTDIYQPIQLTQITPYTDPYAGGILPGIFMSRNFSYQFYMDVYPDNTWTENSQLKLRSWLMCPEIENIDLIVMPESLLLGDVLISGGKVGGSVKIPPFVLSKFYGSPTYCILRAFIFVNDIVEKNNIELLKAVSLNEYEKLNPRVYRSDEGMHEYAQWIFVNNGFLAKSSNILEPHPGKTSISDALYTPVNVTHHYNFTITPFLFSAVALNKPVFSPDSQIFEMVLSGQHNRFGLRLPPTHSKWYVFTRTADKWDQGCFVECEGDMSRSPYAEWCLPKFVENNPFNYNLCNYTVVTTSPDISESQIEDAIAVVTNPISYLSYVDTMSLVNAIFSLPATFELVWGKYFQLIYETAIDSHNISFNQDYPFAQPTTLAVINRILSKHYYRERLDIKTSLPFNSIQRIYTLVECFLVNGLDNLVLNSTDLIGATNPLPELSPENLKILLSIYQGVASRKSYTHGAQDTYSIITEKTGNIVFSSTFNQVDMNKGVKVGGISFPKIDMKSIKPEDILFHNGVYYRVNKKLYENNLAIEGFNFCAKSFNTITVIRTGGYLSNYLVTKSLENIEEFPLAFTSFVLCTLEYEIWNLENNVELSFFAEYKEELDYSEVKCTAMKQDQSELSDELCTTERVKHFTNQTIEFKCGCSAITYYGLKGKPIPYIPTLSDKDLKPLFSKSRPNILQPYMLISNPKLSTYCNDFLPIIIQLKNIPDFVPDESLSLNFKCVIPNSAYSSLEFCTKFENELQYMDYSFSRLGQNINLTYYVKPDIIQRTALPIKQSFWRPLNQQDELPQINGVAGVTVLLNITLELSKLGLGNNLPDLFGYSTFDIITSIETSTKEQASEIGELSTTYIPSKLINFPGAFTKSKVPVSSIIEHVIPYSIPYNSLENCPSFLNNYFSSNYLKSIEFEMSEGLGISKDSCFNPELLSSIGSCRISITNEEYIKGGSFDCIKSTSRKNLEMNILEQPISMINVTKLSTKNSFASSKDKVIFHNETIQPSINAYFSSIVSKNHPKITIETGTSKTIDQIVSQSGYCDSIKTGCSSCRASRSYQADFQFQNQEIRYYCSATSDENQVEDLTTGLLAACRTDGSYWGQACSFQQSNATLSGNATYTELTLIPQESLTHMVIAVGIKSKIIDAIECKNFYLSMVNKELPLQIIPHKIPSIISKASESLLLAKIKFIGGNEWDNVQGLKFLSFAYFENTGYVQLKTTPSVYNLKDQAIQNDLIAVSIKLNITETDVNPRDGRLSVILLVIKQNSNEIINENKLNIIVKRSNIHNLASSGDYVSYVWDDLLFQHDFSLIKIKGTTENKGPREIIPINFKISNLAGMSNWKYSILATLSENGLDNEQNNKFKSNALLLSFLTSNIPQYLRLPTNYESWKIHLIIHNQDNELLCGIDCSEINNDAIDKHLRNMFCVKSSSSKCNYFIFQKSKKIFEVGQVFLKEDELKEEYSNLLEYFLNYQKIGTLNDRLMIASILSAKLDFLTIDQIEKFQEKLIEIDPNNKDTTGGNSVMILYIFWRLFEFSYRNFDKALPSHSFDPERLFRIALKAECGYFEGFKNLIVDILDFLVELRLLSNIEADTNLFGAFSVNQWAMNNDFGSQIEIKGKMTKLSIQSSIFSDLDLHSGAAIGNELVIPTLDLSNEKLENIDISLIKNIYFKLHHENVDYQEFWGRNLFINCHDPRYGLTIIKPPLYDYLFELANKIQQDKSFNGVFQKVYDVFISKCGYEYRLYGIENKISFIVSPEYTPSVVLGKRLSYQCTYKGKDGSWYQNGCETKFKQGKIVCSCNSIGEYGLITTYQSSLTEVVVKLSHNPGSIQEVNINGIIYKVNNGKFYYNNQVFDIISNEIITIYPDRVTVGKRQFPLENYFNYDVVTQLTLRQEGVLGTISLRSKEYNVDIEGSSIVHDGFNQGNYSQNSTIIII</sequence>
<accession>A0A0S4TBP6</accession>
<dbReference type="VEuPathDB" id="CryptoDB:GY17_00002216"/>
<dbReference type="Proteomes" id="UP000199752">
    <property type="component" value="Chromosome 2"/>
</dbReference>
<evidence type="ECO:0000313" key="1">
    <source>
        <dbReference type="EMBL" id="CUV04619.1"/>
    </source>
</evidence>
<dbReference type="VEuPathDB" id="CryptoDB:Chro.20278"/>
<proteinExistence type="predicted"/>
<organism evidence="1">
    <name type="scientific">Cryptosporidium hominis</name>
    <dbReference type="NCBI Taxonomy" id="237895"/>
    <lineage>
        <taxon>Eukaryota</taxon>
        <taxon>Sar</taxon>
        <taxon>Alveolata</taxon>
        <taxon>Apicomplexa</taxon>
        <taxon>Conoidasida</taxon>
        <taxon>Coccidia</taxon>
        <taxon>Eucoccidiorida</taxon>
        <taxon>Eimeriorina</taxon>
        <taxon>Cryptosporidiidae</taxon>
        <taxon>Cryptosporidium</taxon>
    </lineage>
</organism>
<protein>
    <submittedName>
        <fullName evidence="1">Uncharacterized protein</fullName>
    </submittedName>
</protein>
<dbReference type="EMBL" id="LN877948">
    <property type="protein sequence ID" value="CUV04619.1"/>
    <property type="molecule type" value="Genomic_DNA"/>
</dbReference>
<reference evidence="1" key="1">
    <citation type="submission" date="2015-08" db="EMBL/GenBank/DDBJ databases">
        <authorList>
            <person name="Babu N.S."/>
            <person name="Beckwith C.J."/>
            <person name="Beseler K.G."/>
            <person name="Brison A."/>
            <person name="Carone J.V."/>
            <person name="Caskin T.P."/>
            <person name="Diamond M."/>
            <person name="Durham M.E."/>
            <person name="Foxe J.M."/>
            <person name="Go M."/>
            <person name="Henderson B.A."/>
            <person name="Jones I.B."/>
            <person name="McGettigan J.A."/>
            <person name="Micheletti S.J."/>
            <person name="Nasrallah M.E."/>
            <person name="Ortiz D."/>
            <person name="Piller C.R."/>
            <person name="Privatt S.R."/>
            <person name="Schneider S.L."/>
            <person name="Sharp S."/>
            <person name="Smith T.C."/>
            <person name="Stanton J.D."/>
            <person name="Ullery H.E."/>
            <person name="Wilson R.J."/>
            <person name="Serrano M.G."/>
            <person name="Buck G."/>
            <person name="Lee V."/>
            <person name="Wang Y."/>
            <person name="Carvalho R."/>
            <person name="Voegtly L."/>
            <person name="Shi R."/>
            <person name="Duckworth R."/>
            <person name="Johnson A."/>
            <person name="Loviza R."/>
            <person name="Walstead R."/>
            <person name="Shah Z."/>
            <person name="Kiflezghi M."/>
            <person name="Wade K."/>
            <person name="Ball S.L."/>
            <person name="Bradley K.W."/>
            <person name="Asai D.J."/>
            <person name="Bowman C.A."/>
            <person name="Russell D.A."/>
            <person name="Pope W.H."/>
            <person name="Jacobs-Sera D."/>
            <person name="Hendrix R.W."/>
            <person name="Hatfull G.F."/>
        </authorList>
    </citation>
    <scope>NUCLEOTIDE SEQUENCE [LARGE SCALE GENOMIC DNA]</scope>
</reference>
<name>A0A0S4TBP6_CRYHO</name>
<gene>
    <name evidence="1" type="ORF">CHUDEA2_2610</name>
</gene>
<dbReference type="VEuPathDB" id="CryptoDB:ChTU502y2012_320g0020"/>